<keyword evidence="5" id="KW-0997">Cell inner membrane</keyword>
<protein>
    <submittedName>
        <fullName evidence="12">TonB family C-terminal domain-containing protein</fullName>
    </submittedName>
</protein>
<dbReference type="Proteomes" id="UP000198985">
    <property type="component" value="Unassembled WGS sequence"/>
</dbReference>
<dbReference type="PANTHER" id="PTHR33446">
    <property type="entry name" value="PROTEIN TONB-RELATED"/>
    <property type="match status" value="1"/>
</dbReference>
<keyword evidence="3" id="KW-0813">Transport</keyword>
<keyword evidence="9" id="KW-0472">Membrane</keyword>
<feature type="domain" description="TonB C-terminal" evidence="11">
    <location>
        <begin position="18"/>
        <end position="115"/>
    </location>
</feature>
<dbReference type="NCBIfam" id="TIGR01352">
    <property type="entry name" value="tonB_Cterm"/>
    <property type="match status" value="1"/>
</dbReference>
<dbReference type="SUPFAM" id="SSF74653">
    <property type="entry name" value="TolA/TonB C-terminal domain"/>
    <property type="match status" value="1"/>
</dbReference>
<dbReference type="GO" id="GO:0015031">
    <property type="term" value="P:protein transport"/>
    <property type="evidence" value="ECO:0007669"/>
    <property type="project" value="UniProtKB-KW"/>
</dbReference>
<keyword evidence="8" id="KW-1133">Transmembrane helix</keyword>
<dbReference type="Pfam" id="PF03544">
    <property type="entry name" value="TonB_C"/>
    <property type="match status" value="1"/>
</dbReference>
<dbReference type="AlphaFoldDB" id="A0A1H5NH10"/>
<comment type="subcellular location">
    <subcellularLocation>
        <location evidence="1">Cell inner membrane</location>
        <topology evidence="1">Single-pass membrane protein</topology>
        <orientation evidence="1">Periplasmic side</orientation>
    </subcellularLocation>
</comment>
<dbReference type="InterPro" id="IPR051045">
    <property type="entry name" value="TonB-dependent_transducer"/>
</dbReference>
<name>A0A1H5NH10_9PSED</name>
<keyword evidence="4" id="KW-1003">Cell membrane</keyword>
<evidence type="ECO:0000259" key="11">
    <source>
        <dbReference type="PROSITE" id="PS52015"/>
    </source>
</evidence>
<feature type="chain" id="PRO_5011720056" evidence="10">
    <location>
        <begin position="19"/>
        <end position="205"/>
    </location>
</feature>
<comment type="similarity">
    <text evidence="2">Belongs to the TonB family.</text>
</comment>
<evidence type="ECO:0000256" key="10">
    <source>
        <dbReference type="SAM" id="SignalP"/>
    </source>
</evidence>
<dbReference type="InterPro" id="IPR006260">
    <property type="entry name" value="TonB/TolA_C"/>
</dbReference>
<gene>
    <name evidence="12" type="ORF">SAMN04490194_5985</name>
</gene>
<keyword evidence="6" id="KW-0812">Transmembrane</keyword>
<evidence type="ECO:0000256" key="1">
    <source>
        <dbReference type="ARBA" id="ARBA00004383"/>
    </source>
</evidence>
<evidence type="ECO:0000313" key="12">
    <source>
        <dbReference type="EMBL" id="SEF00161.1"/>
    </source>
</evidence>
<dbReference type="GO" id="GO:0031992">
    <property type="term" value="F:energy transducer activity"/>
    <property type="evidence" value="ECO:0007669"/>
    <property type="project" value="TreeGrafter"/>
</dbReference>
<evidence type="ECO:0000256" key="2">
    <source>
        <dbReference type="ARBA" id="ARBA00006555"/>
    </source>
</evidence>
<proteinExistence type="inferred from homology"/>
<evidence type="ECO:0000256" key="7">
    <source>
        <dbReference type="ARBA" id="ARBA00022927"/>
    </source>
</evidence>
<dbReference type="PROSITE" id="PS52015">
    <property type="entry name" value="TONB_CTD"/>
    <property type="match status" value="1"/>
</dbReference>
<evidence type="ECO:0000256" key="6">
    <source>
        <dbReference type="ARBA" id="ARBA00022692"/>
    </source>
</evidence>
<dbReference type="InterPro" id="IPR037682">
    <property type="entry name" value="TonB_C"/>
</dbReference>
<dbReference type="GO" id="GO:0098797">
    <property type="term" value="C:plasma membrane protein complex"/>
    <property type="evidence" value="ECO:0007669"/>
    <property type="project" value="TreeGrafter"/>
</dbReference>
<dbReference type="GO" id="GO:0055085">
    <property type="term" value="P:transmembrane transport"/>
    <property type="evidence" value="ECO:0007669"/>
    <property type="project" value="InterPro"/>
</dbReference>
<dbReference type="RefSeq" id="WP_084320298.1">
    <property type="nucleotide sequence ID" value="NZ_FNTY01000002.1"/>
</dbReference>
<accession>A0A1H5NH10</accession>
<organism evidence="12 13">
    <name type="scientific">Pseudomonas migulae</name>
    <dbReference type="NCBI Taxonomy" id="78543"/>
    <lineage>
        <taxon>Bacteria</taxon>
        <taxon>Pseudomonadati</taxon>
        <taxon>Pseudomonadota</taxon>
        <taxon>Gammaproteobacteria</taxon>
        <taxon>Pseudomonadales</taxon>
        <taxon>Pseudomonadaceae</taxon>
        <taxon>Pseudomonas</taxon>
    </lineage>
</organism>
<evidence type="ECO:0000256" key="5">
    <source>
        <dbReference type="ARBA" id="ARBA00022519"/>
    </source>
</evidence>
<keyword evidence="7" id="KW-0653">Protein transport</keyword>
<dbReference type="EMBL" id="FNTY01000002">
    <property type="protein sequence ID" value="SEF00161.1"/>
    <property type="molecule type" value="Genomic_DNA"/>
</dbReference>
<evidence type="ECO:0000313" key="13">
    <source>
        <dbReference type="Proteomes" id="UP000198985"/>
    </source>
</evidence>
<feature type="signal peptide" evidence="10">
    <location>
        <begin position="1"/>
        <end position="18"/>
    </location>
</feature>
<evidence type="ECO:0000256" key="9">
    <source>
        <dbReference type="ARBA" id="ARBA00023136"/>
    </source>
</evidence>
<dbReference type="PANTHER" id="PTHR33446:SF2">
    <property type="entry name" value="PROTEIN TONB"/>
    <property type="match status" value="1"/>
</dbReference>
<keyword evidence="10" id="KW-0732">Signal</keyword>
<reference evidence="12 13" key="1">
    <citation type="submission" date="2016-10" db="EMBL/GenBank/DDBJ databases">
        <authorList>
            <person name="de Groot N.N."/>
        </authorList>
    </citation>
    <scope>NUCLEOTIDE SEQUENCE [LARGE SCALE GENOMIC DNA]</scope>
    <source>
        <strain evidence="12 13">BS3662</strain>
    </source>
</reference>
<dbReference type="Gene3D" id="3.30.1150.10">
    <property type="match status" value="1"/>
</dbReference>
<evidence type="ECO:0000256" key="8">
    <source>
        <dbReference type="ARBA" id="ARBA00022989"/>
    </source>
</evidence>
<evidence type="ECO:0000256" key="3">
    <source>
        <dbReference type="ARBA" id="ARBA00022448"/>
    </source>
</evidence>
<evidence type="ECO:0000256" key="4">
    <source>
        <dbReference type="ARBA" id="ARBA00022475"/>
    </source>
</evidence>
<sequence>MRWFVLAVLCVISSGVSAGPVILIPADNPKPKYPRALYLTGITGDVRVGLTVSADGSVSKVRAFPGDAHAELVEASLTAVNRWRFKPWDVNGDRPAEIEVVLPMSFRLDSNLPIDANEELKQLTCGDVSREARHFADNFWLDMVVFRYTRSYLTHSIASEQLPKAERLALIAKLNKSVPSIIRRCNSHPASRYVHFLPEEIRELL</sequence>